<feature type="disulfide bond" evidence="8">
    <location>
        <begin position="289"/>
        <end position="350"/>
    </location>
</feature>
<evidence type="ECO:0000259" key="12">
    <source>
        <dbReference type="PROSITE" id="PS50038"/>
    </source>
</evidence>
<keyword evidence="4 10" id="KW-1133">Transmembrane helix</keyword>
<keyword evidence="2 10" id="KW-0812">Transmembrane</keyword>
<dbReference type="PANTHER" id="PTHR24258">
    <property type="entry name" value="SERINE PROTEASE-RELATED"/>
    <property type="match status" value="1"/>
</dbReference>
<dbReference type="SMART" id="SM00063">
    <property type="entry name" value="FRI"/>
    <property type="match status" value="1"/>
</dbReference>
<evidence type="ECO:0000256" key="3">
    <source>
        <dbReference type="ARBA" id="ARBA00022968"/>
    </source>
</evidence>
<dbReference type="InterPro" id="IPR009003">
    <property type="entry name" value="Peptidase_S1_PA"/>
</dbReference>
<dbReference type="Pfam" id="PF00089">
    <property type="entry name" value="Trypsin"/>
    <property type="match status" value="1"/>
</dbReference>
<dbReference type="InterPro" id="IPR036364">
    <property type="entry name" value="SEA_dom_sf"/>
</dbReference>
<dbReference type="OMA" id="MAPCENI"/>
<feature type="domain" description="SEA" evidence="11">
    <location>
        <begin position="132"/>
        <end position="254"/>
    </location>
</feature>
<dbReference type="PROSITE" id="PS50024">
    <property type="entry name" value="SEA"/>
    <property type="match status" value="1"/>
</dbReference>
<feature type="compositionally biased region" description="Polar residues" evidence="9">
    <location>
        <begin position="44"/>
        <end position="54"/>
    </location>
</feature>
<evidence type="ECO:0000256" key="4">
    <source>
        <dbReference type="ARBA" id="ARBA00022989"/>
    </source>
</evidence>
<feature type="domain" description="FZ" evidence="12">
    <location>
        <begin position="284"/>
        <end position="401"/>
    </location>
</feature>
<dbReference type="Pfam" id="PF01390">
    <property type="entry name" value="SEA"/>
    <property type="match status" value="1"/>
</dbReference>
<feature type="disulfide bond" evidence="8">
    <location>
        <begin position="297"/>
        <end position="343"/>
    </location>
</feature>
<dbReference type="PROSITE" id="PS50038">
    <property type="entry name" value="FZ"/>
    <property type="match status" value="1"/>
</dbReference>
<dbReference type="SUPFAM" id="SSF63501">
    <property type="entry name" value="Frizzled cysteine-rich domain"/>
    <property type="match status" value="1"/>
</dbReference>
<dbReference type="SUPFAM" id="SSF50494">
    <property type="entry name" value="Trypsin-like serine proteases"/>
    <property type="match status" value="1"/>
</dbReference>
<dbReference type="GO" id="GO:0004252">
    <property type="term" value="F:serine-type endopeptidase activity"/>
    <property type="evidence" value="ECO:0007669"/>
    <property type="project" value="InterPro"/>
</dbReference>
<proteinExistence type="inferred from homology"/>
<reference evidence="14" key="1">
    <citation type="submission" date="2018-07" db="EMBL/GenBank/DDBJ databases">
        <authorList>
            <person name="Quirk P.G."/>
            <person name="Krulwich T.A."/>
        </authorList>
    </citation>
    <scope>NUCLEOTIDE SEQUENCE</scope>
</reference>
<evidence type="ECO:0000259" key="13">
    <source>
        <dbReference type="PROSITE" id="PS50240"/>
    </source>
</evidence>
<dbReference type="Gene3D" id="2.40.10.10">
    <property type="entry name" value="Trypsin-like serine proteases"/>
    <property type="match status" value="2"/>
</dbReference>
<dbReference type="GO" id="GO:0016020">
    <property type="term" value="C:membrane"/>
    <property type="evidence" value="ECO:0007669"/>
    <property type="project" value="UniProtKB-SubCell"/>
</dbReference>
<comment type="subcellular location">
    <subcellularLocation>
        <location evidence="1">Membrane</location>
        <topology evidence="1">Single-pass type II membrane protein</topology>
    </subcellularLocation>
</comment>
<evidence type="ECO:0000256" key="7">
    <source>
        <dbReference type="ARBA" id="ARBA00024195"/>
    </source>
</evidence>
<feature type="domain" description="Peptidase S1" evidence="13">
    <location>
        <begin position="517"/>
        <end position="865"/>
    </location>
</feature>
<keyword evidence="5 10" id="KW-0472">Membrane</keyword>
<dbReference type="SUPFAM" id="SSF82671">
    <property type="entry name" value="SEA domain"/>
    <property type="match status" value="1"/>
</dbReference>
<keyword evidence="6 8" id="KW-1015">Disulfide bond</keyword>
<dbReference type="Pfam" id="PF01392">
    <property type="entry name" value="Fz"/>
    <property type="match status" value="1"/>
</dbReference>
<dbReference type="InterPro" id="IPR020067">
    <property type="entry name" value="Frizzled_dom"/>
</dbReference>
<evidence type="ECO:0000256" key="10">
    <source>
        <dbReference type="SAM" id="Phobius"/>
    </source>
</evidence>
<accession>A0A336LL32</accession>
<dbReference type="InterPro" id="IPR043504">
    <property type="entry name" value="Peptidase_S1_PA_chymotrypsin"/>
</dbReference>
<evidence type="ECO:0000313" key="14">
    <source>
        <dbReference type="EMBL" id="SSX18680.1"/>
    </source>
</evidence>
<feature type="compositionally biased region" description="Basic residues" evidence="9">
    <location>
        <begin position="58"/>
        <end position="70"/>
    </location>
</feature>
<dbReference type="VEuPathDB" id="VectorBase:CSON010371"/>
<evidence type="ECO:0000256" key="1">
    <source>
        <dbReference type="ARBA" id="ARBA00004606"/>
    </source>
</evidence>
<evidence type="ECO:0000259" key="11">
    <source>
        <dbReference type="PROSITE" id="PS50024"/>
    </source>
</evidence>
<gene>
    <name evidence="14" type="primary">CSON010371</name>
</gene>
<evidence type="ECO:0000256" key="9">
    <source>
        <dbReference type="SAM" id="MobiDB-lite"/>
    </source>
</evidence>
<dbReference type="InterPro" id="IPR001254">
    <property type="entry name" value="Trypsin_dom"/>
</dbReference>
<dbReference type="EMBL" id="UFQT01000041">
    <property type="protein sequence ID" value="SSX18680.1"/>
    <property type="molecule type" value="Genomic_DNA"/>
</dbReference>
<protein>
    <submittedName>
        <fullName evidence="14">CSON010371 protein</fullName>
    </submittedName>
</protein>
<dbReference type="InterPro" id="IPR000082">
    <property type="entry name" value="SEA_dom"/>
</dbReference>
<dbReference type="AlphaFoldDB" id="A0A336LL32"/>
<evidence type="ECO:0000256" key="6">
    <source>
        <dbReference type="ARBA" id="ARBA00023157"/>
    </source>
</evidence>
<sequence length="867" mass="97875">MPAKLDNGNELSQCENGYAEKHKKKAKEKRNNQNGKKASDMENGKSSQSQQQMNGGHRPSKHCHRHHSSRSTKAESVLSTISTDSDIRFTRKKLGDNQKCGCALIAGFLIVLLLAAALFYLGYEYLRTGPLPNRTFQGRFTVINGERWTSEFADQNSFKFKSSSRDYRERLNLVIRKSDLRDPFEGCEILALDGKEENDDLTVLFALYFEPYAALVSAAELHAILMEEIINPNPRFFVNVTVDPNTLEIREINTRNLEELMGTSSAPLGRSESSTNIISTTPVVPSWKCDVMTLPYCKSLGYNSTTYPNYLGHTNIDEVKDDLISFRDLVDAECYRQAYDFLCRLLQPPCIERAPLEPYPAPICRQYCQEFWAGCGDRIPQRLKKILDCEKFPESEVSITPLVSYLEEPRPIIPHRSQFHSEGFAVFTEKGVAGKICAEGMERGSFIRKTVSESLCKALGYEKVAFSKITNDTEPNGNYVRVLDPKAHEISFVRTPCKSREVLYVSCENLECGMQSAIGISQTPSNLPKMATPGDWPWYVALFRSDTHVCDGSLVSEDWVLTTDSCFQGQSKAIWMAVLGTVRLSSTSPWTQRRRIVGMIKSPVEGSTAALIRLETPVTFTDFVRPICLPDDYGRNTLNDDRRRMDTFSDYLDEEEDDSNFVPQALKFEATPLSFIAGSRKSTKRLNENTQYFVSPEEEENLTEATDASDEKQYQKYLSDPDEGVMPKAEAVVLNETLEVSTVQVEAMTMIREMISWTQCNTIGWSRQRDHLQRVQLKIGDMGACENISIATVNSLCTEALYHKQDCSEEEFAGSSIMCLLPDNKRWAIVGVAPWRIACAPNGDERPRMYDKISSNSAWIRSVINSD</sequence>
<dbReference type="CDD" id="cd07066">
    <property type="entry name" value="CRD_FZ"/>
    <property type="match status" value="1"/>
</dbReference>
<comment type="similarity">
    <text evidence="7">Belongs to the peptidase S1 family. CLIP subfamily.</text>
</comment>
<feature type="transmembrane region" description="Helical" evidence="10">
    <location>
        <begin position="101"/>
        <end position="123"/>
    </location>
</feature>
<comment type="caution">
    <text evidence="8">Lacks conserved residue(s) required for the propagation of feature annotation.</text>
</comment>
<keyword evidence="3" id="KW-0735">Signal-anchor</keyword>
<dbReference type="Gene3D" id="1.10.2000.10">
    <property type="entry name" value="Frizzled cysteine-rich domain"/>
    <property type="match status" value="1"/>
</dbReference>
<organism evidence="14">
    <name type="scientific">Culicoides sonorensis</name>
    <name type="common">Biting midge</name>
    <dbReference type="NCBI Taxonomy" id="179676"/>
    <lineage>
        <taxon>Eukaryota</taxon>
        <taxon>Metazoa</taxon>
        <taxon>Ecdysozoa</taxon>
        <taxon>Arthropoda</taxon>
        <taxon>Hexapoda</taxon>
        <taxon>Insecta</taxon>
        <taxon>Pterygota</taxon>
        <taxon>Neoptera</taxon>
        <taxon>Endopterygota</taxon>
        <taxon>Diptera</taxon>
        <taxon>Nematocera</taxon>
        <taxon>Chironomoidea</taxon>
        <taxon>Ceratopogonidae</taxon>
        <taxon>Ceratopogoninae</taxon>
        <taxon>Culicoides</taxon>
        <taxon>Monoculicoides</taxon>
    </lineage>
</organism>
<feature type="region of interest" description="Disordered" evidence="9">
    <location>
        <begin position="1"/>
        <end position="79"/>
    </location>
</feature>
<dbReference type="PROSITE" id="PS50240">
    <property type="entry name" value="TRYPSIN_DOM"/>
    <property type="match status" value="1"/>
</dbReference>
<dbReference type="Gene3D" id="3.30.70.960">
    <property type="entry name" value="SEA domain"/>
    <property type="match status" value="1"/>
</dbReference>
<dbReference type="InterPro" id="IPR036790">
    <property type="entry name" value="Frizzled_dom_sf"/>
</dbReference>
<evidence type="ECO:0000256" key="2">
    <source>
        <dbReference type="ARBA" id="ARBA00022692"/>
    </source>
</evidence>
<name>A0A336LL32_CULSO</name>
<dbReference type="SMART" id="SM00020">
    <property type="entry name" value="Tryp_SPc"/>
    <property type="match status" value="1"/>
</dbReference>
<evidence type="ECO:0000256" key="8">
    <source>
        <dbReference type="PROSITE-ProRule" id="PRU00090"/>
    </source>
</evidence>
<dbReference type="GO" id="GO:0006508">
    <property type="term" value="P:proteolysis"/>
    <property type="evidence" value="ECO:0007669"/>
    <property type="project" value="InterPro"/>
</dbReference>
<dbReference type="PANTHER" id="PTHR24258:SF146">
    <property type="entry name" value="ATRIAL NATRIURETIC PEPTIDE-CONVERTING ENZYME"/>
    <property type="match status" value="1"/>
</dbReference>
<evidence type="ECO:0000256" key="5">
    <source>
        <dbReference type="ARBA" id="ARBA00023136"/>
    </source>
</evidence>